<comment type="caution">
    <text evidence="1">The sequence shown here is derived from an EMBL/GenBank/DDBJ whole genome shotgun (WGS) entry which is preliminary data.</text>
</comment>
<reference evidence="1" key="1">
    <citation type="submission" date="2022-07" db="EMBL/GenBank/DDBJ databases">
        <authorList>
            <person name="Trinca V."/>
            <person name="Uliana J.V.C."/>
            <person name="Torres T.T."/>
            <person name="Ward R.J."/>
            <person name="Monesi N."/>
        </authorList>
    </citation>
    <scope>NUCLEOTIDE SEQUENCE</scope>
    <source>
        <strain evidence="1">HSMRA1968</strain>
        <tissue evidence="1">Whole embryos</tissue>
    </source>
</reference>
<name>A0A9Q0NGI0_9DIPT</name>
<organism evidence="1 2">
    <name type="scientific">Pseudolycoriella hygida</name>
    <dbReference type="NCBI Taxonomy" id="35572"/>
    <lineage>
        <taxon>Eukaryota</taxon>
        <taxon>Metazoa</taxon>
        <taxon>Ecdysozoa</taxon>
        <taxon>Arthropoda</taxon>
        <taxon>Hexapoda</taxon>
        <taxon>Insecta</taxon>
        <taxon>Pterygota</taxon>
        <taxon>Neoptera</taxon>
        <taxon>Endopterygota</taxon>
        <taxon>Diptera</taxon>
        <taxon>Nematocera</taxon>
        <taxon>Sciaroidea</taxon>
        <taxon>Sciaridae</taxon>
        <taxon>Pseudolycoriella</taxon>
    </lineage>
</organism>
<dbReference type="EMBL" id="WJQU01000001">
    <property type="protein sequence ID" value="KAJ6649096.1"/>
    <property type="molecule type" value="Genomic_DNA"/>
</dbReference>
<sequence>MGTLPKGKVIILNDFWFHNEKSFSTLRRNNNVHKKLNLTKLFADKTKMQYFFNLQTLKFDFPSSKLFIQLKWKIEKVMQNSFFIFTKYTAIALHLKTNTQVESIFMCVPSLFARFPQTPGDHRGSYHRAKNQRFWFENLRSWHMNLYVRFRYLDMRFTHMYWEAWNSNTVVDEVHYSVDYLYR</sequence>
<protein>
    <submittedName>
        <fullName evidence="1">Uncharacterized protein</fullName>
    </submittedName>
</protein>
<dbReference type="AlphaFoldDB" id="A0A9Q0NGI0"/>
<proteinExistence type="predicted"/>
<gene>
    <name evidence="1" type="ORF">Bhyg_04329</name>
</gene>
<dbReference type="Proteomes" id="UP001151699">
    <property type="component" value="Chromosome A"/>
</dbReference>
<keyword evidence="2" id="KW-1185">Reference proteome</keyword>
<evidence type="ECO:0000313" key="2">
    <source>
        <dbReference type="Proteomes" id="UP001151699"/>
    </source>
</evidence>
<evidence type="ECO:0000313" key="1">
    <source>
        <dbReference type="EMBL" id="KAJ6649096.1"/>
    </source>
</evidence>
<accession>A0A9Q0NGI0</accession>